<organism evidence="2 3">
    <name type="scientific">Lasiosphaeria ovina</name>
    <dbReference type="NCBI Taxonomy" id="92902"/>
    <lineage>
        <taxon>Eukaryota</taxon>
        <taxon>Fungi</taxon>
        <taxon>Dikarya</taxon>
        <taxon>Ascomycota</taxon>
        <taxon>Pezizomycotina</taxon>
        <taxon>Sordariomycetes</taxon>
        <taxon>Sordariomycetidae</taxon>
        <taxon>Sordariales</taxon>
        <taxon>Lasiosphaeriaceae</taxon>
        <taxon>Lasiosphaeria</taxon>
    </lineage>
</organism>
<reference evidence="2" key="1">
    <citation type="journal article" date="2023" name="Mol. Phylogenet. Evol.">
        <title>Genome-scale phylogeny and comparative genomics of the fungal order Sordariales.</title>
        <authorList>
            <person name="Hensen N."/>
            <person name="Bonometti L."/>
            <person name="Westerberg I."/>
            <person name="Brannstrom I.O."/>
            <person name="Guillou S."/>
            <person name="Cros-Aarteil S."/>
            <person name="Calhoun S."/>
            <person name="Haridas S."/>
            <person name="Kuo A."/>
            <person name="Mondo S."/>
            <person name="Pangilinan J."/>
            <person name="Riley R."/>
            <person name="LaButti K."/>
            <person name="Andreopoulos B."/>
            <person name="Lipzen A."/>
            <person name="Chen C."/>
            <person name="Yan M."/>
            <person name="Daum C."/>
            <person name="Ng V."/>
            <person name="Clum A."/>
            <person name="Steindorff A."/>
            <person name="Ohm R.A."/>
            <person name="Martin F."/>
            <person name="Silar P."/>
            <person name="Natvig D.O."/>
            <person name="Lalanne C."/>
            <person name="Gautier V."/>
            <person name="Ament-Velasquez S.L."/>
            <person name="Kruys A."/>
            <person name="Hutchinson M.I."/>
            <person name="Powell A.J."/>
            <person name="Barry K."/>
            <person name="Miller A.N."/>
            <person name="Grigoriev I.V."/>
            <person name="Debuchy R."/>
            <person name="Gladieux P."/>
            <person name="Hiltunen Thoren M."/>
            <person name="Johannesson H."/>
        </authorList>
    </citation>
    <scope>NUCLEOTIDE SEQUENCE</scope>
    <source>
        <strain evidence="2">CBS 958.72</strain>
    </source>
</reference>
<feature type="transmembrane region" description="Helical" evidence="1">
    <location>
        <begin position="229"/>
        <end position="251"/>
    </location>
</feature>
<keyword evidence="1" id="KW-0472">Membrane</keyword>
<comment type="caution">
    <text evidence="2">The sequence shown here is derived from an EMBL/GenBank/DDBJ whole genome shotgun (WGS) entry which is preliminary data.</text>
</comment>
<sequence length="255" mass="28895">RRPITKVFRASRGVSEGSSGNVGIAASANGTIYESSDNFSSLYTVGRVRIKWVEDLKSHLAFDRQFRTLSVFCLPSFCVGSILRTQKITVLQQVTSELLSSRYHINSVDPDHPSLHREVLLSYRLLFGQSSRSRKLSLKLLENLKESSRHPDCKISLPPPLQQVPIPYELFHASNLDFDNSLVESDTYSSQDDFPYIGPRLLAVQQYNLRQQPSRIRDLWQDQRNPLQLYTFWAVVWVGGIAAVLSTLQLVGTVI</sequence>
<proteinExistence type="predicted"/>
<feature type="non-terminal residue" evidence="2">
    <location>
        <position position="255"/>
    </location>
</feature>
<accession>A0AAE0JYI7</accession>
<name>A0AAE0JYI7_9PEZI</name>
<dbReference type="EMBL" id="JAULSN010000007">
    <property type="protein sequence ID" value="KAK3366726.1"/>
    <property type="molecule type" value="Genomic_DNA"/>
</dbReference>
<reference evidence="2" key="2">
    <citation type="submission" date="2023-06" db="EMBL/GenBank/DDBJ databases">
        <authorList>
            <consortium name="Lawrence Berkeley National Laboratory"/>
            <person name="Haridas S."/>
            <person name="Hensen N."/>
            <person name="Bonometti L."/>
            <person name="Westerberg I."/>
            <person name="Brannstrom I.O."/>
            <person name="Guillou S."/>
            <person name="Cros-Aarteil S."/>
            <person name="Calhoun S."/>
            <person name="Kuo A."/>
            <person name="Mondo S."/>
            <person name="Pangilinan J."/>
            <person name="Riley R."/>
            <person name="Labutti K."/>
            <person name="Andreopoulos B."/>
            <person name="Lipzen A."/>
            <person name="Chen C."/>
            <person name="Yanf M."/>
            <person name="Daum C."/>
            <person name="Ng V."/>
            <person name="Clum A."/>
            <person name="Steindorff A."/>
            <person name="Ohm R."/>
            <person name="Martin F."/>
            <person name="Silar P."/>
            <person name="Natvig D."/>
            <person name="Lalanne C."/>
            <person name="Gautier V."/>
            <person name="Ament-Velasquez S.L."/>
            <person name="Kruys A."/>
            <person name="Hutchinson M.I."/>
            <person name="Powell A.J."/>
            <person name="Barry K."/>
            <person name="Miller A.N."/>
            <person name="Grigoriev I.V."/>
            <person name="Debuchy R."/>
            <person name="Gladieux P."/>
            <person name="Thoren M.H."/>
            <person name="Johannesson H."/>
        </authorList>
    </citation>
    <scope>NUCLEOTIDE SEQUENCE</scope>
    <source>
        <strain evidence="2">CBS 958.72</strain>
    </source>
</reference>
<keyword evidence="3" id="KW-1185">Reference proteome</keyword>
<evidence type="ECO:0000256" key="1">
    <source>
        <dbReference type="SAM" id="Phobius"/>
    </source>
</evidence>
<keyword evidence="1" id="KW-1133">Transmembrane helix</keyword>
<protein>
    <submittedName>
        <fullName evidence="2">Uncharacterized protein</fullName>
    </submittedName>
</protein>
<feature type="non-terminal residue" evidence="2">
    <location>
        <position position="1"/>
    </location>
</feature>
<evidence type="ECO:0000313" key="3">
    <source>
        <dbReference type="Proteomes" id="UP001287356"/>
    </source>
</evidence>
<keyword evidence="1" id="KW-0812">Transmembrane</keyword>
<gene>
    <name evidence="2" type="ORF">B0T24DRAFT_558001</name>
</gene>
<dbReference type="Proteomes" id="UP001287356">
    <property type="component" value="Unassembled WGS sequence"/>
</dbReference>
<evidence type="ECO:0000313" key="2">
    <source>
        <dbReference type="EMBL" id="KAK3366726.1"/>
    </source>
</evidence>
<dbReference type="AlphaFoldDB" id="A0AAE0JYI7"/>